<evidence type="ECO:0000256" key="2">
    <source>
        <dbReference type="ARBA" id="ARBA00023136"/>
    </source>
</evidence>
<dbReference type="Gene3D" id="2.60.40.1120">
    <property type="entry name" value="Carboxypeptidase-like, regulatory domain"/>
    <property type="match status" value="1"/>
</dbReference>
<dbReference type="Gene3D" id="2.40.170.20">
    <property type="entry name" value="TonB-dependent receptor, beta-barrel domain"/>
    <property type="match status" value="1"/>
</dbReference>
<dbReference type="PROSITE" id="PS51257">
    <property type="entry name" value="PROKAR_LIPOPROTEIN"/>
    <property type="match status" value="1"/>
</dbReference>
<dbReference type="SUPFAM" id="SSF56935">
    <property type="entry name" value="Porins"/>
    <property type="match status" value="1"/>
</dbReference>
<keyword evidence="4" id="KW-0732">Signal</keyword>
<evidence type="ECO:0000313" key="5">
    <source>
        <dbReference type="EMBL" id="BDC97792.1"/>
    </source>
</evidence>
<proteinExistence type="predicted"/>
<feature type="chain" id="PRO_5046532286" evidence="4">
    <location>
        <begin position="33"/>
        <end position="805"/>
    </location>
</feature>
<evidence type="ECO:0000256" key="1">
    <source>
        <dbReference type="ARBA" id="ARBA00004442"/>
    </source>
</evidence>
<name>A0ABM7VA49_9BACT</name>
<dbReference type="SUPFAM" id="SSF49464">
    <property type="entry name" value="Carboxypeptidase regulatory domain-like"/>
    <property type="match status" value="1"/>
</dbReference>
<accession>A0ABM7VA49</accession>
<comment type="subcellular location">
    <subcellularLocation>
        <location evidence="1">Cell outer membrane</location>
    </subcellularLocation>
</comment>
<feature type="signal peptide" evidence="4">
    <location>
        <begin position="1"/>
        <end position="32"/>
    </location>
</feature>
<protein>
    <submittedName>
        <fullName evidence="5">Prevent-host-death protein</fullName>
    </submittedName>
</protein>
<keyword evidence="2" id="KW-0472">Membrane</keyword>
<dbReference type="RefSeq" id="WP_338397352.1">
    <property type="nucleotide sequence ID" value="NZ_AP025292.1"/>
</dbReference>
<reference evidence="5 6" key="1">
    <citation type="submission" date="2021-12" db="EMBL/GenBank/DDBJ databases">
        <title>Genome sequencing of bacteria with rrn-lacking chromosome and rrn-plasmid.</title>
        <authorList>
            <person name="Anda M."/>
            <person name="Iwasaki W."/>
        </authorList>
    </citation>
    <scope>NUCLEOTIDE SEQUENCE [LARGE SCALE GENOMIC DNA]</scope>
    <source>
        <strain evidence="5 6">NBRC 101262</strain>
    </source>
</reference>
<dbReference type="InterPro" id="IPR008969">
    <property type="entry name" value="CarboxyPept-like_regulatory"/>
</dbReference>
<sequence length="805" mass="90310">MEKYHIEYCRNSWLLSLFFILLLSCFSGRALAQEGQTVQGQIVDSDSGYPIIGANIILADHEPLLGTTTDADGRFQLKNVPLGRQSLKVSAMGYAPQFLRSILVVGGRSTQLNIELTEQATQLEELVIQGQKTDARPNNEMALVSGRGFDTELTERFAGSRNDPARMATNFAGVSGANDGRNDIIIRGNSPMGVLWRLEDIDIPSPNHFASFGSTGGPVGMLNTNALGRSDFMTSAFPASYGNALSGAFDLTMRNGKVGRPMFTGQIGFNGIELGAEGSFSKNSNATYLINYRYSTLDLFKKIGLNFGTGSAVPQYQDLSMKLNFPLKNAGKLSVFALGGKSSIDILGSDLDLESDDTDLYGNENVDIYNTSQTLVTGLSHTYFFDAQTYGKLTLAYTHQQNGVQVDTLTWQQNVPSARQEIFSHNREDRLVAHYFINRKWNSKHTTRSGVMLTNFINDFADSTYINYADTWHTYRSGDGNTQLVQAYTDWLYRFAPKWQLKSGVYGSYYFLNDQFAIEPRINLSYQWTDRLSVNAGFGMHSQTQPIPVLYAKPEFDGTDTSLQDNLNLGMSRSIHYVLGMNYQLAEYWSIKSEIYYQDLYDIPVAAQPSGFSMLNAGDDFALPYKFGLVNEGVGRNYGMELTVERQFADQFYALLTGSVFGSKYQGSDGIWRNTAFNSEVVTNALVGKEWALGSNLTLTADTKVVVAGGRYFTPIDLEESRKEGREVRREDDPYSEKMDPYFRWDFKIGLRLNQKKLTHEWVIDIQNLTNRQNGYSINYNSRTEQITQVSQLGLFVVPQYRIYF</sequence>
<evidence type="ECO:0000256" key="4">
    <source>
        <dbReference type="SAM" id="SignalP"/>
    </source>
</evidence>
<evidence type="ECO:0000256" key="3">
    <source>
        <dbReference type="ARBA" id="ARBA00023237"/>
    </source>
</evidence>
<keyword evidence="3" id="KW-0998">Cell outer membrane</keyword>
<dbReference type="EMBL" id="AP025292">
    <property type="protein sequence ID" value="BDC97792.1"/>
    <property type="molecule type" value="Genomic_DNA"/>
</dbReference>
<evidence type="ECO:0000313" key="6">
    <source>
        <dbReference type="Proteomes" id="UP001354989"/>
    </source>
</evidence>
<keyword evidence="6" id="KW-1185">Reference proteome</keyword>
<dbReference type="Proteomes" id="UP001354989">
    <property type="component" value="Chromosome"/>
</dbReference>
<gene>
    <name evidence="5" type="ORF">PEPS_00730</name>
</gene>
<dbReference type="Pfam" id="PF13715">
    <property type="entry name" value="CarbopepD_reg_2"/>
    <property type="match status" value="1"/>
</dbReference>
<dbReference type="InterPro" id="IPR036942">
    <property type="entry name" value="Beta-barrel_TonB_sf"/>
</dbReference>
<organism evidence="5 6">
    <name type="scientific">Persicobacter psychrovividus</name>
    <dbReference type="NCBI Taxonomy" id="387638"/>
    <lineage>
        <taxon>Bacteria</taxon>
        <taxon>Pseudomonadati</taxon>
        <taxon>Bacteroidota</taxon>
        <taxon>Cytophagia</taxon>
        <taxon>Cytophagales</taxon>
        <taxon>Persicobacteraceae</taxon>
        <taxon>Persicobacter</taxon>
    </lineage>
</organism>